<evidence type="ECO:0000256" key="6">
    <source>
        <dbReference type="RuleBase" id="RU361174"/>
    </source>
</evidence>
<evidence type="ECO:0000256" key="5">
    <source>
        <dbReference type="PROSITE-ProRule" id="PRU10061"/>
    </source>
</evidence>
<dbReference type="RefSeq" id="WP_264137411.1">
    <property type="nucleotide sequence ID" value="NZ_JAOYOD010000001.1"/>
</dbReference>
<organism evidence="9 10">
    <name type="scientific">Reichenbachiella ulvae</name>
    <dbReference type="NCBI Taxonomy" id="2980104"/>
    <lineage>
        <taxon>Bacteria</taxon>
        <taxon>Pseudomonadati</taxon>
        <taxon>Bacteroidota</taxon>
        <taxon>Cytophagia</taxon>
        <taxon>Cytophagales</taxon>
        <taxon>Reichenbachiellaceae</taxon>
        <taxon>Reichenbachiella</taxon>
    </lineage>
</organism>
<dbReference type="InterPro" id="IPR031158">
    <property type="entry name" value="GH10_AS"/>
</dbReference>
<protein>
    <recommendedName>
        <fullName evidence="6">Beta-xylanase</fullName>
        <ecNumber evidence="6">3.2.1.8</ecNumber>
    </recommendedName>
</protein>
<comment type="similarity">
    <text evidence="6">Belongs to the glycosyl hydrolase 10 (cellulase F) family.</text>
</comment>
<dbReference type="PANTHER" id="PTHR31490:SF90">
    <property type="entry name" value="ENDO-1,4-BETA-XYLANASE A"/>
    <property type="match status" value="1"/>
</dbReference>
<evidence type="ECO:0000256" key="7">
    <source>
        <dbReference type="SAM" id="SignalP"/>
    </source>
</evidence>
<dbReference type="EC" id="3.2.1.8" evidence="6"/>
<accession>A0ABT3CSC6</accession>
<evidence type="ECO:0000256" key="2">
    <source>
        <dbReference type="ARBA" id="ARBA00023277"/>
    </source>
</evidence>
<dbReference type="PANTHER" id="PTHR31490">
    <property type="entry name" value="GLYCOSYL HYDROLASE"/>
    <property type="match status" value="1"/>
</dbReference>
<dbReference type="InterPro" id="IPR001000">
    <property type="entry name" value="GH10_dom"/>
</dbReference>
<dbReference type="PRINTS" id="PR00134">
    <property type="entry name" value="GLHYDRLASE10"/>
</dbReference>
<dbReference type="EMBL" id="JAOYOD010000001">
    <property type="protein sequence ID" value="MCV9386600.1"/>
    <property type="molecule type" value="Genomic_DNA"/>
</dbReference>
<keyword evidence="2 6" id="KW-0119">Carbohydrate metabolism</keyword>
<keyword evidence="4 6" id="KW-0624">Polysaccharide degradation</keyword>
<feature type="chain" id="PRO_5046389071" description="Beta-xylanase" evidence="7">
    <location>
        <begin position="19"/>
        <end position="366"/>
    </location>
</feature>
<evidence type="ECO:0000256" key="3">
    <source>
        <dbReference type="ARBA" id="ARBA00023295"/>
    </source>
</evidence>
<comment type="catalytic activity">
    <reaction evidence="6">
        <text>Endohydrolysis of (1-&gt;4)-beta-D-xylosidic linkages in xylans.</text>
        <dbReference type="EC" id="3.2.1.8"/>
    </reaction>
</comment>
<evidence type="ECO:0000256" key="1">
    <source>
        <dbReference type="ARBA" id="ARBA00022801"/>
    </source>
</evidence>
<dbReference type="Gene3D" id="3.20.20.80">
    <property type="entry name" value="Glycosidases"/>
    <property type="match status" value="1"/>
</dbReference>
<dbReference type="InterPro" id="IPR044846">
    <property type="entry name" value="GH10"/>
</dbReference>
<dbReference type="SUPFAM" id="SSF51445">
    <property type="entry name" value="(Trans)glycosidases"/>
    <property type="match status" value="1"/>
</dbReference>
<keyword evidence="10" id="KW-1185">Reference proteome</keyword>
<evidence type="ECO:0000313" key="10">
    <source>
        <dbReference type="Proteomes" id="UP001300692"/>
    </source>
</evidence>
<dbReference type="PROSITE" id="PS51760">
    <property type="entry name" value="GH10_2"/>
    <property type="match status" value="1"/>
</dbReference>
<keyword evidence="3 6" id="KW-0326">Glycosidase</keyword>
<comment type="caution">
    <text evidence="9">The sequence shown here is derived from an EMBL/GenBank/DDBJ whole genome shotgun (WGS) entry which is preliminary data.</text>
</comment>
<evidence type="ECO:0000259" key="8">
    <source>
        <dbReference type="PROSITE" id="PS51760"/>
    </source>
</evidence>
<evidence type="ECO:0000256" key="4">
    <source>
        <dbReference type="ARBA" id="ARBA00023326"/>
    </source>
</evidence>
<sequence length="366" mass="42681">MKAKSSWLVLLILVGAMACEQKKQTQEDSDVREDKGLKTYYQDYFPMGVAVSPYAIKGEQAELIKKNFNSMTPENVMKSGPIHPKENEYNWKDADAIAEFAKANGMRLRGHALVWHNQAPDWLYVDENGEEVSKEVLLARLKSHITEVVTRYKDVIYAWDVVNEAISDDPDEFYRDSKLYQICGEEFIARAFEYAREADPDVQLFYNDYEVINPVKREKIYKMVRGLQDAGVPIDGVGIQGHWSVFEPSEETLRATIDRFTGLGLEVQVTELDVSIYKKEHTRREKLPTDDDTFTDELKKKQIEQYDMIFKVFRENKEKLSSVTFWNVSDQYSWLDHFPVPDRKDYPLLFGEDNQPKEVYWTVVDF</sequence>
<dbReference type="PROSITE" id="PS00591">
    <property type="entry name" value="GH10_1"/>
    <property type="match status" value="1"/>
</dbReference>
<dbReference type="SMART" id="SM00633">
    <property type="entry name" value="Glyco_10"/>
    <property type="match status" value="1"/>
</dbReference>
<dbReference type="Proteomes" id="UP001300692">
    <property type="component" value="Unassembled WGS sequence"/>
</dbReference>
<reference evidence="9 10" key="1">
    <citation type="submission" date="2022-10" db="EMBL/GenBank/DDBJ databases">
        <title>Comparative genomics and taxonomic characterization of three novel marine species of genus Reichenbachiella exhibiting antioxidant and polysaccharide degradation activities.</title>
        <authorList>
            <person name="Muhammad N."/>
            <person name="Lee Y.-J."/>
            <person name="Ko J."/>
            <person name="Kim S.-G."/>
        </authorList>
    </citation>
    <scope>NUCLEOTIDE SEQUENCE [LARGE SCALE GENOMIC DNA]</scope>
    <source>
        <strain evidence="9 10">ABR2-5</strain>
    </source>
</reference>
<keyword evidence="7" id="KW-0732">Signal</keyword>
<dbReference type="InterPro" id="IPR017853">
    <property type="entry name" value="GH"/>
</dbReference>
<feature type="domain" description="GH10" evidence="8">
    <location>
        <begin position="31"/>
        <end position="366"/>
    </location>
</feature>
<dbReference type="Pfam" id="PF00331">
    <property type="entry name" value="Glyco_hydro_10"/>
    <property type="match status" value="1"/>
</dbReference>
<evidence type="ECO:0000313" key="9">
    <source>
        <dbReference type="EMBL" id="MCV9386600.1"/>
    </source>
</evidence>
<feature type="active site" description="Nucleophile" evidence="5">
    <location>
        <position position="271"/>
    </location>
</feature>
<dbReference type="PROSITE" id="PS51257">
    <property type="entry name" value="PROKAR_LIPOPROTEIN"/>
    <property type="match status" value="1"/>
</dbReference>
<keyword evidence="1 6" id="KW-0378">Hydrolase</keyword>
<proteinExistence type="inferred from homology"/>
<feature type="signal peptide" evidence="7">
    <location>
        <begin position="1"/>
        <end position="18"/>
    </location>
</feature>
<gene>
    <name evidence="9" type="ORF">N7U62_08000</name>
</gene>
<name>A0ABT3CSC6_9BACT</name>